<dbReference type="OrthoDB" id="3158924at2759"/>
<name>A0A9Q3BPK9_9BASI</name>
<dbReference type="EMBL" id="AVOT02001993">
    <property type="protein sequence ID" value="MBW0468845.1"/>
    <property type="molecule type" value="Genomic_DNA"/>
</dbReference>
<dbReference type="AlphaFoldDB" id="A0A9Q3BPK9"/>
<keyword evidence="2" id="KW-1185">Reference proteome</keyword>
<sequence length="134" mass="15490">MLEKARKHALRFMEESFSYAKDEWDNSHFNSEFNVGYFVLVSTTNFNNTKGCKKLEYPFARPFVFKALNGENSVEVELSEELSSKYPTLPVSLIKPHKAGNTGKFPIIYLLLRNLVLIKLPNFPKKEDLGLRKE</sequence>
<accession>A0A9Q3BPK9</accession>
<comment type="caution">
    <text evidence="1">The sequence shown here is derived from an EMBL/GenBank/DDBJ whole genome shotgun (WGS) entry which is preliminary data.</text>
</comment>
<evidence type="ECO:0000313" key="2">
    <source>
        <dbReference type="Proteomes" id="UP000765509"/>
    </source>
</evidence>
<dbReference type="Proteomes" id="UP000765509">
    <property type="component" value="Unassembled WGS sequence"/>
</dbReference>
<protein>
    <submittedName>
        <fullName evidence="1">Uncharacterized protein</fullName>
    </submittedName>
</protein>
<organism evidence="1 2">
    <name type="scientific">Austropuccinia psidii MF-1</name>
    <dbReference type="NCBI Taxonomy" id="1389203"/>
    <lineage>
        <taxon>Eukaryota</taxon>
        <taxon>Fungi</taxon>
        <taxon>Dikarya</taxon>
        <taxon>Basidiomycota</taxon>
        <taxon>Pucciniomycotina</taxon>
        <taxon>Pucciniomycetes</taxon>
        <taxon>Pucciniales</taxon>
        <taxon>Sphaerophragmiaceae</taxon>
        <taxon>Austropuccinia</taxon>
    </lineage>
</organism>
<proteinExistence type="predicted"/>
<evidence type="ECO:0000313" key="1">
    <source>
        <dbReference type="EMBL" id="MBW0468845.1"/>
    </source>
</evidence>
<reference evidence="1" key="1">
    <citation type="submission" date="2021-03" db="EMBL/GenBank/DDBJ databases">
        <title>Draft genome sequence of rust myrtle Austropuccinia psidii MF-1, a brazilian biotype.</title>
        <authorList>
            <person name="Quecine M.C."/>
            <person name="Pachon D.M.R."/>
            <person name="Bonatelli M.L."/>
            <person name="Correr F.H."/>
            <person name="Franceschini L.M."/>
            <person name="Leite T.F."/>
            <person name="Margarido G.R.A."/>
            <person name="Almeida C.A."/>
            <person name="Ferrarezi J.A."/>
            <person name="Labate C.A."/>
        </authorList>
    </citation>
    <scope>NUCLEOTIDE SEQUENCE</scope>
    <source>
        <strain evidence="1">MF-1</strain>
    </source>
</reference>
<gene>
    <name evidence="1" type="ORF">O181_008560</name>
</gene>